<name>A0A7W5A968_9ACTN</name>
<proteinExistence type="predicted"/>
<evidence type="ECO:0000313" key="3">
    <source>
        <dbReference type="Proteomes" id="UP000577707"/>
    </source>
</evidence>
<comment type="caution">
    <text evidence="2">The sequence shown here is derived from an EMBL/GenBank/DDBJ whole genome shotgun (WGS) entry which is preliminary data.</text>
</comment>
<keyword evidence="3" id="KW-1185">Reference proteome</keyword>
<dbReference type="NCBIfam" id="TIGR03815">
    <property type="entry name" value="CpaE_hom_Actino"/>
    <property type="match status" value="1"/>
</dbReference>
<dbReference type="InterPro" id="IPR050625">
    <property type="entry name" value="ParA/MinD_ATPase"/>
</dbReference>
<dbReference type="InterPro" id="IPR059050">
    <property type="entry name" value="Rv3660c_N"/>
</dbReference>
<dbReference type="GO" id="GO:0016887">
    <property type="term" value="F:ATP hydrolysis activity"/>
    <property type="evidence" value="ECO:0007669"/>
    <property type="project" value="TreeGrafter"/>
</dbReference>
<feature type="domain" description="Rv3660c-like CheY-like N-terminal" evidence="1">
    <location>
        <begin position="8"/>
        <end position="114"/>
    </location>
</feature>
<dbReference type="PANTHER" id="PTHR43384">
    <property type="entry name" value="SEPTUM SITE-DETERMINING PROTEIN MIND HOMOLOG, CHLOROPLASTIC-RELATED"/>
    <property type="match status" value="1"/>
</dbReference>
<organism evidence="2 3">
    <name type="scientific">Nocardioides albus</name>
    <dbReference type="NCBI Taxonomy" id="1841"/>
    <lineage>
        <taxon>Bacteria</taxon>
        <taxon>Bacillati</taxon>
        <taxon>Actinomycetota</taxon>
        <taxon>Actinomycetes</taxon>
        <taxon>Propionibacteriales</taxon>
        <taxon>Nocardioidaceae</taxon>
        <taxon>Nocardioides</taxon>
    </lineage>
</organism>
<dbReference type="SUPFAM" id="SSF52540">
    <property type="entry name" value="P-loop containing nucleoside triphosphate hydrolases"/>
    <property type="match status" value="1"/>
</dbReference>
<evidence type="ECO:0000259" key="1">
    <source>
        <dbReference type="Pfam" id="PF26563"/>
    </source>
</evidence>
<reference evidence="2 3" key="1">
    <citation type="submission" date="2020-08" db="EMBL/GenBank/DDBJ databases">
        <title>Genomic Encyclopedia of Type Strains, Phase III (KMG-III): the genomes of soil and plant-associated and newly described type strains.</title>
        <authorList>
            <person name="Whitman W."/>
        </authorList>
    </citation>
    <scope>NUCLEOTIDE SEQUENCE [LARGE SCALE GENOMIC DNA]</scope>
    <source>
        <strain evidence="2 3">CECT 3302</strain>
    </source>
</reference>
<dbReference type="GO" id="GO:0009898">
    <property type="term" value="C:cytoplasmic side of plasma membrane"/>
    <property type="evidence" value="ECO:0007669"/>
    <property type="project" value="TreeGrafter"/>
</dbReference>
<dbReference type="PANTHER" id="PTHR43384:SF11">
    <property type="entry name" value="SEPTUM SITE DETERMINING PROTEIN"/>
    <property type="match status" value="1"/>
</dbReference>
<gene>
    <name evidence="2" type="ORF">FHS12_004514</name>
</gene>
<accession>A0A7W5A968</accession>
<dbReference type="GO" id="GO:0005524">
    <property type="term" value="F:ATP binding"/>
    <property type="evidence" value="ECO:0007669"/>
    <property type="project" value="TreeGrafter"/>
</dbReference>
<dbReference type="Gene3D" id="3.40.50.300">
    <property type="entry name" value="P-loop containing nucleotide triphosphate hydrolases"/>
    <property type="match status" value="1"/>
</dbReference>
<dbReference type="Proteomes" id="UP000577707">
    <property type="component" value="Unassembled WGS sequence"/>
</dbReference>
<protein>
    <submittedName>
        <fullName evidence="2">Secretion/DNA translocation related CpaE-like protein</fullName>
    </submittedName>
</protein>
<evidence type="ECO:0000313" key="2">
    <source>
        <dbReference type="EMBL" id="MBB3091544.1"/>
    </source>
</evidence>
<dbReference type="Pfam" id="PF26563">
    <property type="entry name" value="Rv3660c_N"/>
    <property type="match status" value="1"/>
</dbReference>
<sequence>MTSEPLVITSDSLLAAEAARLAAASGVAVEECTDAVGALRRWQRPPLILVGADLLVEVASLRPPRRDGVYVVGWGATGEPLLRAALEIGAETMLELPAAETVVAGLLADVSDGEGGDGMVVGIMAGSGGAGATTYAAALASLGADRGPTLLVDADRLGPGAGRVLGLDEIPGVTWSDLGQTAGRLGARALREAVPHIGSLGLLGWPTGGDTSPPRPEIAREVLAAARRGHDLVVVDLPRAGDEGIEALLTGCDIVLIVVRADVTGTASAARLISRLPERDRVRIVVRGRAAEPEAVGRALGVPVIASLSDQRGLSEAIDLGLGPIRSKRAPLARAAAEVLTRCRLRAGAMAA</sequence>
<dbReference type="RefSeq" id="WP_183549883.1">
    <property type="nucleotide sequence ID" value="NZ_BMQT01000012.1"/>
</dbReference>
<dbReference type="EMBL" id="JACHXG010000011">
    <property type="protein sequence ID" value="MBB3091544.1"/>
    <property type="molecule type" value="Genomic_DNA"/>
</dbReference>
<dbReference type="InterPro" id="IPR022521">
    <property type="entry name" value="Rv3660c"/>
</dbReference>
<dbReference type="GO" id="GO:0051782">
    <property type="term" value="P:negative regulation of cell division"/>
    <property type="evidence" value="ECO:0007669"/>
    <property type="project" value="TreeGrafter"/>
</dbReference>
<dbReference type="GO" id="GO:0005829">
    <property type="term" value="C:cytosol"/>
    <property type="evidence" value="ECO:0007669"/>
    <property type="project" value="TreeGrafter"/>
</dbReference>
<dbReference type="AlphaFoldDB" id="A0A7W5A968"/>
<dbReference type="InterPro" id="IPR027417">
    <property type="entry name" value="P-loop_NTPase"/>
</dbReference>